<dbReference type="EMBL" id="BMMS01000001">
    <property type="protein sequence ID" value="GGO80621.1"/>
    <property type="molecule type" value="Genomic_DNA"/>
</dbReference>
<dbReference type="SUPFAM" id="SSF55729">
    <property type="entry name" value="Acyl-CoA N-acyltransferases (Nat)"/>
    <property type="match status" value="1"/>
</dbReference>
<dbReference type="InterPro" id="IPR000182">
    <property type="entry name" value="GNAT_dom"/>
</dbReference>
<feature type="domain" description="N-acetyltransferase" evidence="3">
    <location>
        <begin position="1"/>
        <end position="145"/>
    </location>
</feature>
<dbReference type="InterPro" id="IPR050832">
    <property type="entry name" value="Bact_Acetyltransf"/>
</dbReference>
<gene>
    <name evidence="4" type="ORF">GCM10012280_02970</name>
</gene>
<proteinExistence type="predicted"/>
<dbReference type="InterPro" id="IPR016181">
    <property type="entry name" value="Acyl_CoA_acyltransferase"/>
</dbReference>
<dbReference type="Pfam" id="PF00583">
    <property type="entry name" value="Acetyltransf_1"/>
    <property type="match status" value="1"/>
</dbReference>
<sequence>MRTAVTSLADIFDLRHQVLRTGMPAEAAHYPEDARPDTFHLAAWDEQGRVVGCVTFFPDPWDGAPGATAYRFRGMGTAPEVRGQGYGAALIAAGIGAAAERGAEVVWCNGRTSARGFYERAGFTAVGEEFELAPSGPHYIFVHKA</sequence>
<dbReference type="GO" id="GO:0016747">
    <property type="term" value="F:acyltransferase activity, transferring groups other than amino-acyl groups"/>
    <property type="evidence" value="ECO:0007669"/>
    <property type="project" value="InterPro"/>
</dbReference>
<dbReference type="AlphaFoldDB" id="A0A918DRF7"/>
<protein>
    <submittedName>
        <fullName evidence="4">N-acetyltransferase</fullName>
    </submittedName>
</protein>
<dbReference type="PANTHER" id="PTHR43877">
    <property type="entry name" value="AMINOALKYLPHOSPHONATE N-ACETYLTRANSFERASE-RELATED-RELATED"/>
    <property type="match status" value="1"/>
</dbReference>
<evidence type="ECO:0000259" key="3">
    <source>
        <dbReference type="PROSITE" id="PS51186"/>
    </source>
</evidence>
<reference evidence="4" key="2">
    <citation type="submission" date="2020-09" db="EMBL/GenBank/DDBJ databases">
        <authorList>
            <person name="Sun Q."/>
            <person name="Zhou Y."/>
        </authorList>
    </citation>
    <scope>NUCLEOTIDE SEQUENCE</scope>
    <source>
        <strain evidence="4">CGMCC 4.7201</strain>
    </source>
</reference>
<dbReference type="Gene3D" id="3.40.630.30">
    <property type="match status" value="1"/>
</dbReference>
<dbReference type="RefSeq" id="WP_189129579.1">
    <property type="nucleotide sequence ID" value="NZ_BMMS01000001.1"/>
</dbReference>
<evidence type="ECO:0000256" key="2">
    <source>
        <dbReference type="ARBA" id="ARBA00023315"/>
    </source>
</evidence>
<name>A0A918DRF7_9ACTN</name>
<evidence type="ECO:0000313" key="4">
    <source>
        <dbReference type="EMBL" id="GGO80621.1"/>
    </source>
</evidence>
<evidence type="ECO:0000313" key="5">
    <source>
        <dbReference type="Proteomes" id="UP000641932"/>
    </source>
</evidence>
<dbReference type="Proteomes" id="UP000641932">
    <property type="component" value="Unassembled WGS sequence"/>
</dbReference>
<organism evidence="4 5">
    <name type="scientific">Wenjunlia tyrosinilytica</name>
    <dbReference type="NCBI Taxonomy" id="1544741"/>
    <lineage>
        <taxon>Bacteria</taxon>
        <taxon>Bacillati</taxon>
        <taxon>Actinomycetota</taxon>
        <taxon>Actinomycetes</taxon>
        <taxon>Kitasatosporales</taxon>
        <taxon>Streptomycetaceae</taxon>
        <taxon>Wenjunlia</taxon>
    </lineage>
</organism>
<evidence type="ECO:0000256" key="1">
    <source>
        <dbReference type="ARBA" id="ARBA00022679"/>
    </source>
</evidence>
<keyword evidence="1" id="KW-0808">Transferase</keyword>
<reference evidence="4" key="1">
    <citation type="journal article" date="2014" name="Int. J. Syst. Evol. Microbiol.">
        <title>Complete genome sequence of Corynebacterium casei LMG S-19264T (=DSM 44701T), isolated from a smear-ripened cheese.</title>
        <authorList>
            <consortium name="US DOE Joint Genome Institute (JGI-PGF)"/>
            <person name="Walter F."/>
            <person name="Albersmeier A."/>
            <person name="Kalinowski J."/>
            <person name="Ruckert C."/>
        </authorList>
    </citation>
    <scope>NUCLEOTIDE SEQUENCE</scope>
    <source>
        <strain evidence="4">CGMCC 4.7201</strain>
    </source>
</reference>
<accession>A0A918DRF7</accession>
<keyword evidence="2" id="KW-0012">Acyltransferase</keyword>
<dbReference type="PROSITE" id="PS51186">
    <property type="entry name" value="GNAT"/>
    <property type="match status" value="1"/>
</dbReference>
<keyword evidence="5" id="KW-1185">Reference proteome</keyword>
<comment type="caution">
    <text evidence="4">The sequence shown here is derived from an EMBL/GenBank/DDBJ whole genome shotgun (WGS) entry which is preliminary data.</text>
</comment>